<dbReference type="GO" id="GO:0015074">
    <property type="term" value="P:DNA integration"/>
    <property type="evidence" value="ECO:0007669"/>
    <property type="project" value="InterPro"/>
</dbReference>
<name>A0AAV7QZM6_PLEWA</name>
<dbReference type="Gene3D" id="3.30.420.10">
    <property type="entry name" value="Ribonuclease H-like superfamily/Ribonuclease H"/>
    <property type="match status" value="1"/>
</dbReference>
<dbReference type="GO" id="GO:0003676">
    <property type="term" value="F:nucleic acid binding"/>
    <property type="evidence" value="ECO:0007669"/>
    <property type="project" value="InterPro"/>
</dbReference>
<dbReference type="AlphaFoldDB" id="A0AAV7QZM6"/>
<dbReference type="PANTHER" id="PTHR37984:SF5">
    <property type="entry name" value="PROTEIN NYNRIN-LIKE"/>
    <property type="match status" value="1"/>
</dbReference>
<gene>
    <name evidence="2" type="ORF">NDU88_010210</name>
</gene>
<feature type="domain" description="Integrase catalytic" evidence="1">
    <location>
        <begin position="1"/>
        <end position="77"/>
    </location>
</feature>
<dbReference type="EMBL" id="JANPWB010000010">
    <property type="protein sequence ID" value="KAJ1143908.1"/>
    <property type="molecule type" value="Genomic_DNA"/>
</dbReference>
<accession>A0AAV7QZM6</accession>
<evidence type="ECO:0000313" key="2">
    <source>
        <dbReference type="EMBL" id="KAJ1143908.1"/>
    </source>
</evidence>
<dbReference type="SUPFAM" id="SSF53098">
    <property type="entry name" value="Ribonuclease H-like"/>
    <property type="match status" value="1"/>
</dbReference>
<protein>
    <recommendedName>
        <fullName evidence="1">Integrase catalytic domain-containing protein</fullName>
    </recommendedName>
</protein>
<comment type="caution">
    <text evidence="2">The sequence shown here is derived from an EMBL/GenBank/DDBJ whole genome shotgun (WGS) entry which is preliminary data.</text>
</comment>
<dbReference type="InterPro" id="IPR036397">
    <property type="entry name" value="RNaseH_sf"/>
</dbReference>
<dbReference type="InterPro" id="IPR050951">
    <property type="entry name" value="Retrovirus_Pol_polyprotein"/>
</dbReference>
<dbReference type="Proteomes" id="UP001066276">
    <property type="component" value="Chromosome 6"/>
</dbReference>
<evidence type="ECO:0000259" key="1">
    <source>
        <dbReference type="PROSITE" id="PS50994"/>
    </source>
</evidence>
<dbReference type="InterPro" id="IPR001584">
    <property type="entry name" value="Integrase_cat-core"/>
</dbReference>
<sequence>MDDYAHYPEVEIVKTTTATDIIPKVEKVMATRGLFSEIRTDNGPPFSGQGWDEFLQSQNVKHRGVTPWWPKANWEVETIRIEVGEDLSVERAIYNFLQEYHVTPHATTGVAHSQLCFG</sequence>
<dbReference type="PROSITE" id="PS50994">
    <property type="entry name" value="INTEGRASE"/>
    <property type="match status" value="1"/>
</dbReference>
<proteinExistence type="predicted"/>
<evidence type="ECO:0000313" key="3">
    <source>
        <dbReference type="Proteomes" id="UP001066276"/>
    </source>
</evidence>
<keyword evidence="3" id="KW-1185">Reference proteome</keyword>
<reference evidence="2" key="1">
    <citation type="journal article" date="2022" name="bioRxiv">
        <title>Sequencing and chromosome-scale assembly of the giantPleurodeles waltlgenome.</title>
        <authorList>
            <person name="Brown T."/>
            <person name="Elewa A."/>
            <person name="Iarovenko S."/>
            <person name="Subramanian E."/>
            <person name="Araus A.J."/>
            <person name="Petzold A."/>
            <person name="Susuki M."/>
            <person name="Suzuki K.-i.T."/>
            <person name="Hayashi T."/>
            <person name="Toyoda A."/>
            <person name="Oliveira C."/>
            <person name="Osipova E."/>
            <person name="Leigh N.D."/>
            <person name="Simon A."/>
            <person name="Yun M.H."/>
        </authorList>
    </citation>
    <scope>NUCLEOTIDE SEQUENCE</scope>
    <source>
        <strain evidence="2">20211129_DDA</strain>
        <tissue evidence="2">Liver</tissue>
    </source>
</reference>
<dbReference type="PANTHER" id="PTHR37984">
    <property type="entry name" value="PROTEIN CBG26694"/>
    <property type="match status" value="1"/>
</dbReference>
<organism evidence="2 3">
    <name type="scientific">Pleurodeles waltl</name>
    <name type="common">Iberian ribbed newt</name>
    <dbReference type="NCBI Taxonomy" id="8319"/>
    <lineage>
        <taxon>Eukaryota</taxon>
        <taxon>Metazoa</taxon>
        <taxon>Chordata</taxon>
        <taxon>Craniata</taxon>
        <taxon>Vertebrata</taxon>
        <taxon>Euteleostomi</taxon>
        <taxon>Amphibia</taxon>
        <taxon>Batrachia</taxon>
        <taxon>Caudata</taxon>
        <taxon>Salamandroidea</taxon>
        <taxon>Salamandridae</taxon>
        <taxon>Pleurodelinae</taxon>
        <taxon>Pleurodeles</taxon>
    </lineage>
</organism>
<dbReference type="InterPro" id="IPR012337">
    <property type="entry name" value="RNaseH-like_sf"/>
</dbReference>